<name>A0A4U6DB69_9BACT</name>
<keyword evidence="2" id="KW-1185">Reference proteome</keyword>
<gene>
    <name evidence="1" type="ORF">FDK13_02480</name>
</gene>
<organism evidence="1 2">
    <name type="scientific">Dyadobacter frigoris</name>
    <dbReference type="NCBI Taxonomy" id="2576211"/>
    <lineage>
        <taxon>Bacteria</taxon>
        <taxon>Pseudomonadati</taxon>
        <taxon>Bacteroidota</taxon>
        <taxon>Cytophagia</taxon>
        <taxon>Cytophagales</taxon>
        <taxon>Spirosomataceae</taxon>
        <taxon>Dyadobacter</taxon>
    </lineage>
</organism>
<accession>A0A4U6DB69</accession>
<protein>
    <submittedName>
        <fullName evidence="1">Uncharacterized protein</fullName>
    </submittedName>
</protein>
<dbReference type="Proteomes" id="UP000304900">
    <property type="component" value="Unassembled WGS sequence"/>
</dbReference>
<evidence type="ECO:0000313" key="2">
    <source>
        <dbReference type="Proteomes" id="UP000304900"/>
    </source>
</evidence>
<dbReference type="AlphaFoldDB" id="A0A4U6DB69"/>
<dbReference type="EMBL" id="SZVO01000001">
    <property type="protein sequence ID" value="TKT94096.1"/>
    <property type="molecule type" value="Genomic_DNA"/>
</dbReference>
<sequence length="60" mass="7035">MKKLEKFSSFDEMKDNSKTGTVSVVVVMERYKKFESFIHFLRSVDQKGESHSKAKTLSFR</sequence>
<dbReference type="OrthoDB" id="966167at2"/>
<reference evidence="1 2" key="1">
    <citation type="submission" date="2019-05" db="EMBL/GenBank/DDBJ databases">
        <title>Dyadobacter AR-3-8 sp. nov., isolated from arctic soil.</title>
        <authorList>
            <person name="Chaudhary D.K."/>
        </authorList>
    </citation>
    <scope>NUCLEOTIDE SEQUENCE [LARGE SCALE GENOMIC DNA]</scope>
    <source>
        <strain evidence="1 2">AR-3-8</strain>
    </source>
</reference>
<dbReference type="RefSeq" id="WP_137338385.1">
    <property type="nucleotide sequence ID" value="NZ_BSQH01000001.1"/>
</dbReference>
<comment type="caution">
    <text evidence="1">The sequence shown here is derived from an EMBL/GenBank/DDBJ whole genome shotgun (WGS) entry which is preliminary data.</text>
</comment>
<evidence type="ECO:0000313" key="1">
    <source>
        <dbReference type="EMBL" id="TKT94096.1"/>
    </source>
</evidence>
<proteinExistence type="predicted"/>